<evidence type="ECO:0000259" key="5">
    <source>
        <dbReference type="PROSITE" id="PS51792"/>
    </source>
</evidence>
<evidence type="ECO:0000256" key="2">
    <source>
        <dbReference type="ARBA" id="ARBA00022723"/>
    </source>
</evidence>
<evidence type="ECO:0000256" key="3">
    <source>
        <dbReference type="ARBA" id="ARBA00022833"/>
    </source>
</evidence>
<dbReference type="PROSITE" id="PS51792">
    <property type="entry name" value="YIPPEE"/>
    <property type="match status" value="1"/>
</dbReference>
<name>A0A6A3A6N2_HIBSY</name>
<feature type="domain" description="Yippee" evidence="5">
    <location>
        <begin position="7"/>
        <end position="104"/>
    </location>
</feature>
<evidence type="ECO:0000256" key="1">
    <source>
        <dbReference type="ARBA" id="ARBA00005613"/>
    </source>
</evidence>
<comment type="similarity">
    <text evidence="1 4">Belongs to the yippee family.</text>
</comment>
<keyword evidence="2" id="KW-0479">Metal-binding</keyword>
<dbReference type="Proteomes" id="UP000436088">
    <property type="component" value="Unassembled WGS sequence"/>
</dbReference>
<dbReference type="Pfam" id="PF03226">
    <property type="entry name" value="Yippee-Mis18"/>
    <property type="match status" value="1"/>
</dbReference>
<keyword evidence="7" id="KW-1185">Reference proteome</keyword>
<dbReference type="PANTHER" id="PTHR13848">
    <property type="entry name" value="PROTEIN YIPPEE-LIKE CG15309-RELATED"/>
    <property type="match status" value="1"/>
</dbReference>
<accession>A0A6A3A6N2</accession>
<comment type="caution">
    <text evidence="6">The sequence shown here is derived from an EMBL/GenBank/DDBJ whole genome shotgun (WGS) entry which is preliminary data.</text>
</comment>
<organism evidence="6 7">
    <name type="scientific">Hibiscus syriacus</name>
    <name type="common">Rose of Sharon</name>
    <dbReference type="NCBI Taxonomy" id="106335"/>
    <lineage>
        <taxon>Eukaryota</taxon>
        <taxon>Viridiplantae</taxon>
        <taxon>Streptophyta</taxon>
        <taxon>Embryophyta</taxon>
        <taxon>Tracheophyta</taxon>
        <taxon>Spermatophyta</taxon>
        <taxon>Magnoliopsida</taxon>
        <taxon>eudicotyledons</taxon>
        <taxon>Gunneridae</taxon>
        <taxon>Pentapetalae</taxon>
        <taxon>rosids</taxon>
        <taxon>malvids</taxon>
        <taxon>Malvales</taxon>
        <taxon>Malvaceae</taxon>
        <taxon>Malvoideae</taxon>
        <taxon>Hibiscus</taxon>
    </lineage>
</organism>
<dbReference type="EMBL" id="VEPZ02001033">
    <property type="protein sequence ID" value="KAE8699828.1"/>
    <property type="molecule type" value="Genomic_DNA"/>
</dbReference>
<sequence length="104" mass="12041">MESSANPLYRCSSCRNPLALVQDLLSTNYIAKSGKAYMFQHAMNVVLGPKYDKQLMTGRFSIADIFCSKCGEELGWKYVEAYDIKNRFKEGKFILEEIKMFQQY</sequence>
<keyword evidence="3" id="KW-0862">Zinc</keyword>
<evidence type="ECO:0000256" key="4">
    <source>
        <dbReference type="RuleBase" id="RU110713"/>
    </source>
</evidence>
<dbReference type="AlphaFoldDB" id="A0A6A3A6N2"/>
<gene>
    <name evidence="6" type="ORF">F3Y22_tig00110569pilonHSYRG00051</name>
</gene>
<protein>
    <recommendedName>
        <fullName evidence="4">Protein yippee-like</fullName>
    </recommendedName>
</protein>
<dbReference type="GO" id="GO:0046872">
    <property type="term" value="F:metal ion binding"/>
    <property type="evidence" value="ECO:0007669"/>
    <property type="project" value="UniProtKB-KW"/>
</dbReference>
<dbReference type="InterPro" id="IPR004910">
    <property type="entry name" value="Yippee/Mis18/Cereblon"/>
</dbReference>
<reference evidence="6" key="1">
    <citation type="submission" date="2019-09" db="EMBL/GenBank/DDBJ databases">
        <title>Draft genome information of white flower Hibiscus syriacus.</title>
        <authorList>
            <person name="Kim Y.-M."/>
        </authorList>
    </citation>
    <scope>NUCLEOTIDE SEQUENCE [LARGE SCALE GENOMIC DNA]</scope>
    <source>
        <strain evidence="6">YM2019G1</strain>
    </source>
</reference>
<dbReference type="InterPro" id="IPR039058">
    <property type="entry name" value="Yippee_fam"/>
</dbReference>
<evidence type="ECO:0000313" key="6">
    <source>
        <dbReference type="EMBL" id="KAE8699828.1"/>
    </source>
</evidence>
<evidence type="ECO:0000313" key="7">
    <source>
        <dbReference type="Proteomes" id="UP000436088"/>
    </source>
</evidence>
<proteinExistence type="inferred from homology"/>
<dbReference type="InterPro" id="IPR034751">
    <property type="entry name" value="Yippee"/>
</dbReference>